<dbReference type="EMBL" id="CP000498">
    <property type="protein sequence ID" value="ABN66064.2"/>
    <property type="molecule type" value="Genomic_DNA"/>
</dbReference>
<dbReference type="GO" id="GO:0000329">
    <property type="term" value="C:fungal-type vacuole membrane"/>
    <property type="evidence" value="ECO:0007669"/>
    <property type="project" value="TreeGrafter"/>
</dbReference>
<feature type="non-terminal residue" evidence="22">
    <location>
        <position position="1"/>
    </location>
</feature>
<dbReference type="FunCoup" id="A3LTF8">
    <property type="interactions" value="852"/>
</dbReference>
<name>A3LTF8_PICST</name>
<dbReference type="Gene3D" id="3.30.810.10">
    <property type="entry name" value="2-Layer Sandwich"/>
    <property type="match status" value="1"/>
</dbReference>
<dbReference type="PROSITE" id="PS50178">
    <property type="entry name" value="ZF_FYVE"/>
    <property type="match status" value="1"/>
</dbReference>
<evidence type="ECO:0000256" key="6">
    <source>
        <dbReference type="ARBA" id="ARBA00022679"/>
    </source>
</evidence>
<dbReference type="Gene3D" id="3.50.7.10">
    <property type="entry name" value="GroEL"/>
    <property type="match status" value="1"/>
</dbReference>
<keyword evidence="7" id="KW-0479">Metal-binding</keyword>
<dbReference type="SMART" id="SM00064">
    <property type="entry name" value="FYVE"/>
    <property type="match status" value="1"/>
</dbReference>
<feature type="compositionally biased region" description="Polar residues" evidence="19">
    <location>
        <begin position="27"/>
        <end position="54"/>
    </location>
</feature>
<dbReference type="FunFam" id="3.50.7.10:FF:000007">
    <property type="entry name" value="1-phosphatidylinositol 3-phosphate 5-kinase isoform X1"/>
    <property type="match status" value="1"/>
</dbReference>
<evidence type="ECO:0000256" key="1">
    <source>
        <dbReference type="ARBA" id="ARBA00000768"/>
    </source>
</evidence>
<evidence type="ECO:0000256" key="18">
    <source>
        <dbReference type="SAM" id="Coils"/>
    </source>
</evidence>
<evidence type="ECO:0000256" key="5">
    <source>
        <dbReference type="ARBA" id="ARBA00022490"/>
    </source>
</evidence>
<keyword evidence="6 17" id="KW-0808">Transferase</keyword>
<evidence type="ECO:0000256" key="4">
    <source>
        <dbReference type="ARBA" id="ARBA00012009"/>
    </source>
</evidence>
<evidence type="ECO:0000256" key="9">
    <source>
        <dbReference type="ARBA" id="ARBA00022753"/>
    </source>
</evidence>
<dbReference type="SUPFAM" id="SSF56104">
    <property type="entry name" value="SAICAR synthase-like"/>
    <property type="match status" value="1"/>
</dbReference>
<feature type="region of interest" description="Disordered" evidence="19">
    <location>
        <begin position="363"/>
        <end position="387"/>
    </location>
</feature>
<dbReference type="RefSeq" id="XP_001384093.2">
    <property type="nucleotide sequence ID" value="XM_001384056.1"/>
</dbReference>
<dbReference type="InterPro" id="IPR027483">
    <property type="entry name" value="PInositol-4-P-4/5-kinase_C_sf"/>
</dbReference>
<dbReference type="SMART" id="SM00330">
    <property type="entry name" value="PIPKc"/>
    <property type="match status" value="1"/>
</dbReference>
<keyword evidence="10 16" id="KW-0863">Zinc-finger</keyword>
<dbReference type="GO" id="GO:0010008">
    <property type="term" value="C:endosome membrane"/>
    <property type="evidence" value="ECO:0007669"/>
    <property type="project" value="TreeGrafter"/>
</dbReference>
<feature type="region of interest" description="Disordered" evidence="19">
    <location>
        <begin position="143"/>
        <end position="174"/>
    </location>
</feature>
<dbReference type="Gene3D" id="3.30.40.10">
    <property type="entry name" value="Zinc/RING finger domain, C3HC4 (zinc finger)"/>
    <property type="match status" value="1"/>
</dbReference>
<dbReference type="KEGG" id="pic:PICST_59054"/>
<dbReference type="PANTHER" id="PTHR45748">
    <property type="entry name" value="1-PHOSPHATIDYLINOSITOL 3-PHOSPHATE 5-KINASE-RELATED"/>
    <property type="match status" value="1"/>
</dbReference>
<dbReference type="SUPFAM" id="SSF57903">
    <property type="entry name" value="FYVE/PHD zinc finger"/>
    <property type="match status" value="1"/>
</dbReference>
<evidence type="ECO:0000313" key="23">
    <source>
        <dbReference type="Proteomes" id="UP000002258"/>
    </source>
</evidence>
<feature type="region of interest" description="Disordered" evidence="19">
    <location>
        <begin position="226"/>
        <end position="245"/>
    </location>
</feature>
<feature type="domain" description="PIPK" evidence="21">
    <location>
        <begin position="1776"/>
        <end position="2110"/>
    </location>
</feature>
<feature type="region of interest" description="Disordered" evidence="19">
    <location>
        <begin position="491"/>
        <end position="520"/>
    </location>
</feature>
<accession>A3LTF8</accession>
<dbReference type="InterPro" id="IPR017455">
    <property type="entry name" value="Znf_FYVE-rel"/>
</dbReference>
<sequence>LQRRISSIFNNLPNDIELSDDSASDLETINDSFNSSTQPTPMQLGNRSESQLNASGHPYHDMSLYSESIAKSSPIKGKAELHRGYAGPITSTGSSPTLNTFYALKKKDHRRMKEKQSSNLSAVLIDNAKSMFNSNLTGAVVSSASSMVTSGSREKKKKKKPSKPSENPLKSGGIPKKYWMNDSFVSDCLNCFKPFTAFRRKHHCRFCGQIFCSDCTLFISYNQHKEERQNRENKKDDKKKTSGSYNDKLRVCKPCYSDVIVYLSDDSSSSDSDDENEQAIDDSDEEQSGSSGSSQVDEPILPQHPLSRIRSLSTNSRRDSRMNEATLAANRGFLNKDSKSILESPTSESNISSVTKLDESIKVHQKQAPQMAIPTTRTGESVEIPVPKSSYNNSTVLGSRPPNFNLDALTMSTSSLNTETLSWLKNYTHLRQANISTPDLQRSNSMDSISNMYNNIIGKKSSQGRLRIVSSSERDLSRRVSNKSEMIITDSINSDGDYEYDDEFDDGNEKGSESENEDEQAMSLYAALNHSALKTTPLAKNNIPNSTVSVPTLGEFPAMMSNFPRTIAGSTKLFPTATSPNLNHAVTFLEEMPKAENMRSIGRAHASLERIRSRRKSKSVRKLSVRTRDSIRLPSIENQRSLVAPVSPISSPSTPSPNPFSQQSNLSKILVKSTSNGAHFDPDQSPTTPRISDTFEKELSQEFETTDLENGDASLILPDEGIPTIEVFKSRESAFKELLDVVLKQCLEDCDIQENQERWAIALKRTLKSIDHIKVTDTLDIRQYVKIKKVPGGTIEETDVIDGLFMTKNIDSKKMSSTLRNPKIALLMFPLEYLKQKEQFISLRIIGSQQAVYITNLVSRIVSLEPDIIVVGDSVCGLAESLLEEAGITVISNTKPQVIERISRYTKADIFQSVNDLFFKKGTLGTCTKFEIKKYLFQNVVKTFAFFTGNDISAGFTISLRGGDEELLNSVKYAAETLLPGYLNARFENGLLDNSMTTISEEIQSSSLVQYNDILQEMKSDEVEVDLEEENRSCEFSLDSTEVVNYVKLFNERKLSLSPTVCLTLPTPLVNVIDSYYSFHRFFKTNKVIQDTQDPDSIHEEWLDEMKINIDINTLPNRGNDLLQFLKHTSDTHLKALINDYHYRARIWSNCVRFSSYQLYPIFHKKIYVLHSTVSIKHATPCLGPSIVVIDYYTENDKCLGLFLDQIFHESGKDCHECGESLLNHYKTYVHGNAKLDLILERFEDLIPDQQNYRGKNQRVMWSFCKECNYSTPIVSMTDETYYLSLGKFLELAFYGDKIVLNDRQTCQHDYKTSHVRCFGFNDYVIRLEYSKIDNYEVVVPKKQIEFMPEIDIKLKLELFHNIQSKVDKFFQSVSKRLNRVKVDTFDRAEDGLKKIQELKDKLEIQLNALKSKTLKTYNLSAPTNHLCLNIILRELQELGVEWDSEFIEFERAFLPSENEITRLTQFHLRNFLIDKYSETPDTKDLKEKNKKDEKQQELKSEGIIESEKERENYVIPDDIIHPEDNVINMSPEPLNEVKRPDLSTSPLFKISNVRDKINKFEAPVFDTDDAKRIPSTPGRSLSHRGSESSLGATIGIPSQNKVSHLASFFDNMSLAQISKEFQIQREKEMQEKLNKFRAIPIMESKPIVEIYDKIEDVIVNDDDRKKKDPPKEAIDASRSTTENNEDARDPSSLDPSITKAGTKLEIPQPEKISLLKSLTNFWADRSATLWDPLEYPLDSHEHTFADSEVIVRDDEPSSLVAFCLSSNDYKQKIRAMQAETLPIDAVTGFDVENNEDNNKKISSFSKIEKKFKKNFNDRTGKINEYERTMIKNKSNHLKYQFVDGTTNLSCKIFYSEQFEAFRNACGNHDNFIQSLSRCVKWQSSGGKSGSNFLKTLDNRYIVKELSTSELDSFVSIAPFYFKYISQSMFNTLSTAIAKIFGFYQIQVKNTQTGKTFKMDFLIMENLFYNHKTTRIFDLKGSMRNRHVKQTGKENEVLLDENMIEYIYESPVFVQEQSKKLLRGSLFNDTSFLSAMDVMDYSLVIGIDDSAKKLYIGIIDWLRTFTWDKKVENWVKGNNLIGGNRKGKDPTIVTPKQYRIRFREAMERYILEVPDIWYEGGR</sequence>
<keyword evidence="12" id="KW-0833">Ubl conjugation pathway</keyword>
<feature type="region of interest" description="Disordered" evidence="19">
    <location>
        <begin position="644"/>
        <end position="664"/>
    </location>
</feature>
<feature type="compositionally biased region" description="Basic and acidic residues" evidence="19">
    <location>
        <begin position="1663"/>
        <end position="1676"/>
    </location>
</feature>
<dbReference type="InterPro" id="IPR013083">
    <property type="entry name" value="Znf_RING/FYVE/PHD"/>
</dbReference>
<dbReference type="GO" id="GO:0000285">
    <property type="term" value="F:1-phosphatidylinositol-3-phosphate 5-kinase activity"/>
    <property type="evidence" value="ECO:0007669"/>
    <property type="project" value="UniProtKB-EC"/>
</dbReference>
<feature type="region of interest" description="Disordered" evidence="19">
    <location>
        <begin position="606"/>
        <end position="626"/>
    </location>
</feature>
<feature type="coiled-coil region" evidence="18">
    <location>
        <begin position="1386"/>
        <end position="1416"/>
    </location>
</feature>
<dbReference type="STRING" id="322104.A3LTF8"/>
<dbReference type="InterPro" id="IPR000306">
    <property type="entry name" value="Znf_FYVE"/>
</dbReference>
<dbReference type="Pfam" id="PF00118">
    <property type="entry name" value="Cpn60_TCP1"/>
    <property type="match status" value="1"/>
</dbReference>
<evidence type="ECO:0000256" key="16">
    <source>
        <dbReference type="PROSITE-ProRule" id="PRU00091"/>
    </source>
</evidence>
<dbReference type="InterPro" id="IPR002498">
    <property type="entry name" value="PInositol-4-P-4/5-kinase_core"/>
</dbReference>
<evidence type="ECO:0000256" key="14">
    <source>
        <dbReference type="ARBA" id="ARBA00022840"/>
    </source>
</evidence>
<evidence type="ECO:0000256" key="11">
    <source>
        <dbReference type="ARBA" id="ARBA00022777"/>
    </source>
</evidence>
<dbReference type="InterPro" id="IPR011011">
    <property type="entry name" value="Znf_FYVE_PHD"/>
</dbReference>
<evidence type="ECO:0000313" key="22">
    <source>
        <dbReference type="EMBL" id="ABN66064.2"/>
    </source>
</evidence>
<keyword evidence="18" id="KW-0175">Coiled coil</keyword>
<dbReference type="FunFam" id="3.30.800.10:FF:000005">
    <property type="entry name" value="1-phosphatidylinositol-3-phosphate 5-kinase (Fab1)"/>
    <property type="match status" value="1"/>
</dbReference>
<feature type="region of interest" description="Disordered" evidence="19">
    <location>
        <begin position="1569"/>
        <end position="1595"/>
    </location>
</feature>
<dbReference type="OrthoDB" id="158357at2759"/>
<dbReference type="GO" id="GO:0032266">
    <property type="term" value="F:phosphatidylinositol-3-phosphate binding"/>
    <property type="evidence" value="ECO:0007669"/>
    <property type="project" value="UniProtKB-ARBA"/>
</dbReference>
<evidence type="ECO:0000256" key="3">
    <source>
        <dbReference type="ARBA" id="ARBA00004496"/>
    </source>
</evidence>
<keyword evidence="23" id="KW-1185">Reference proteome</keyword>
<comment type="subcellular location">
    <subcellularLocation>
        <location evidence="3">Cytoplasm</location>
    </subcellularLocation>
    <subcellularLocation>
        <location evidence="2">Endosome</location>
    </subcellularLocation>
</comment>
<evidence type="ECO:0000259" key="21">
    <source>
        <dbReference type="PROSITE" id="PS51455"/>
    </source>
</evidence>
<dbReference type="GO" id="GO:0046854">
    <property type="term" value="P:phosphatidylinositol phosphate biosynthetic process"/>
    <property type="evidence" value="ECO:0007669"/>
    <property type="project" value="TreeGrafter"/>
</dbReference>
<feature type="region of interest" description="Disordered" evidence="19">
    <location>
        <begin position="264"/>
        <end position="321"/>
    </location>
</feature>
<gene>
    <name evidence="22" type="primary">FAB1</name>
    <name evidence="22" type="ORF">PICST_59054</name>
</gene>
<dbReference type="OMA" id="LEVPDIW"/>
<feature type="compositionally biased region" description="Acidic residues" evidence="19">
    <location>
        <begin position="496"/>
        <end position="506"/>
    </location>
</feature>
<dbReference type="SUPFAM" id="SSF52029">
    <property type="entry name" value="GroEL apical domain-like"/>
    <property type="match status" value="1"/>
</dbReference>
<feature type="region of interest" description="Disordered" evidence="19">
    <location>
        <begin position="1483"/>
        <end position="1506"/>
    </location>
</feature>
<evidence type="ECO:0000256" key="2">
    <source>
        <dbReference type="ARBA" id="ARBA00004177"/>
    </source>
</evidence>
<dbReference type="GO" id="GO:0005524">
    <property type="term" value="F:ATP binding"/>
    <property type="evidence" value="ECO:0007669"/>
    <property type="project" value="UniProtKB-UniRule"/>
</dbReference>
<proteinExistence type="predicted"/>
<keyword evidence="5" id="KW-0963">Cytoplasm</keyword>
<evidence type="ECO:0000256" key="15">
    <source>
        <dbReference type="ARBA" id="ARBA00075294"/>
    </source>
</evidence>
<evidence type="ECO:0000256" key="13">
    <source>
        <dbReference type="ARBA" id="ARBA00022833"/>
    </source>
</evidence>
<dbReference type="InterPro" id="IPR027409">
    <property type="entry name" value="GroEL-like_apical_dom_sf"/>
</dbReference>
<dbReference type="InterPro" id="IPR002423">
    <property type="entry name" value="Cpn60/GroEL/TCP-1"/>
</dbReference>
<dbReference type="Pfam" id="PF01504">
    <property type="entry name" value="PIP5K"/>
    <property type="match status" value="1"/>
</dbReference>
<dbReference type="PANTHER" id="PTHR45748:SF7">
    <property type="entry name" value="1-PHOSPHATIDYLINOSITOL 3-PHOSPHATE 5-KINASE-RELATED"/>
    <property type="match status" value="1"/>
</dbReference>
<dbReference type="GO" id="GO:0008270">
    <property type="term" value="F:zinc ion binding"/>
    <property type="evidence" value="ECO:0007669"/>
    <property type="project" value="UniProtKB-KW"/>
</dbReference>
<feature type="domain" description="FYVE-type" evidence="20">
    <location>
        <begin position="182"/>
        <end position="260"/>
    </location>
</feature>
<dbReference type="InterPro" id="IPR044769">
    <property type="entry name" value="PIKfyve_PIPKc"/>
</dbReference>
<evidence type="ECO:0000256" key="12">
    <source>
        <dbReference type="ARBA" id="ARBA00022786"/>
    </source>
</evidence>
<keyword evidence="9" id="KW-0967">Endosome</keyword>
<keyword evidence="13" id="KW-0862">Zinc</keyword>
<dbReference type="CDD" id="cd17300">
    <property type="entry name" value="PIPKc_PIKfyve"/>
    <property type="match status" value="1"/>
</dbReference>
<feature type="region of interest" description="Disordered" evidence="19">
    <location>
        <begin position="1663"/>
        <end position="1703"/>
    </location>
</feature>
<protein>
    <recommendedName>
        <fullName evidence="4">1-phosphatidylinositol-3-phosphate 5-kinase</fullName>
        <ecNumber evidence="4">2.7.1.150</ecNumber>
    </recommendedName>
    <alternativeName>
        <fullName evidence="15">Type III PIP kinase</fullName>
    </alternativeName>
</protein>
<reference evidence="22 23" key="1">
    <citation type="journal article" date="2007" name="Nat. Biotechnol.">
        <title>Genome sequence of the lignocellulose-bioconverting and xylose-fermenting yeast Pichia stipitis.</title>
        <authorList>
            <person name="Jeffries T.W."/>
            <person name="Grigoriev I.V."/>
            <person name="Grimwood J."/>
            <person name="Laplaza J.M."/>
            <person name="Aerts A."/>
            <person name="Salamov A."/>
            <person name="Schmutz J."/>
            <person name="Lindquist E."/>
            <person name="Dehal P."/>
            <person name="Shapiro H."/>
            <person name="Jin Y.S."/>
            <person name="Passoth V."/>
            <person name="Richardson P.M."/>
        </authorList>
    </citation>
    <scope>NUCLEOTIDE SEQUENCE [LARGE SCALE GENOMIC DNA]</scope>
    <source>
        <strain evidence="23">ATCC 58785 / CBS 6054 / NBRC 10063 / NRRL Y-11545</strain>
    </source>
</reference>
<feature type="compositionally biased region" description="Acidic residues" evidence="19">
    <location>
        <begin position="271"/>
        <end position="287"/>
    </location>
</feature>
<evidence type="ECO:0000256" key="19">
    <source>
        <dbReference type="SAM" id="MobiDB-lite"/>
    </source>
</evidence>
<evidence type="ECO:0000256" key="7">
    <source>
        <dbReference type="ARBA" id="ARBA00022723"/>
    </source>
</evidence>
<dbReference type="InParanoid" id="A3LTF8"/>
<dbReference type="GeneID" id="4838458"/>
<dbReference type="EC" id="2.7.1.150" evidence="4"/>
<comment type="catalytic activity">
    <reaction evidence="1">
        <text>a 1,2-diacyl-sn-glycero-3-phospho-(1D-myo-inositol-3-phosphate) + ATP = a 1,2-diacyl-sn-glycero-3-phospho-(1D-myo-inositol-3,5-bisphosphate) + ADP + H(+)</text>
        <dbReference type="Rhea" id="RHEA:13609"/>
        <dbReference type="ChEBI" id="CHEBI:15378"/>
        <dbReference type="ChEBI" id="CHEBI:30616"/>
        <dbReference type="ChEBI" id="CHEBI:57923"/>
        <dbReference type="ChEBI" id="CHEBI:58088"/>
        <dbReference type="ChEBI" id="CHEBI:456216"/>
        <dbReference type="EC" id="2.7.1.150"/>
    </reaction>
</comment>
<evidence type="ECO:0000256" key="8">
    <source>
        <dbReference type="ARBA" id="ARBA00022741"/>
    </source>
</evidence>
<dbReference type="HOGENOM" id="CLU_000480_3_1_1"/>
<evidence type="ECO:0000259" key="20">
    <source>
        <dbReference type="PROSITE" id="PS50178"/>
    </source>
</evidence>
<keyword evidence="11 17" id="KW-0418">Kinase</keyword>
<dbReference type="FunFam" id="3.30.810.10:FF:000001">
    <property type="entry name" value="1-phosphatidylinositol 3-phosphate 5-kinase FAB1"/>
    <property type="match status" value="1"/>
</dbReference>
<evidence type="ECO:0000256" key="17">
    <source>
        <dbReference type="PROSITE-ProRule" id="PRU00781"/>
    </source>
</evidence>
<dbReference type="eggNOG" id="KOG0230">
    <property type="taxonomic scope" value="Eukaryota"/>
</dbReference>
<evidence type="ECO:0000256" key="10">
    <source>
        <dbReference type="ARBA" id="ARBA00022771"/>
    </source>
</evidence>
<dbReference type="Gene3D" id="3.30.800.10">
    <property type="entry name" value="Phosphatidylinositol Phosphate Kinase II Beta"/>
    <property type="match status" value="1"/>
</dbReference>
<dbReference type="InterPro" id="IPR027484">
    <property type="entry name" value="PInositol-4-P-5-kinase_N"/>
</dbReference>
<organism evidence="22 23">
    <name type="scientific">Scheffersomyces stipitis (strain ATCC 58785 / CBS 6054 / NBRC 10063 / NRRL Y-11545)</name>
    <name type="common">Yeast</name>
    <name type="synonym">Pichia stipitis</name>
    <dbReference type="NCBI Taxonomy" id="322104"/>
    <lineage>
        <taxon>Eukaryota</taxon>
        <taxon>Fungi</taxon>
        <taxon>Dikarya</taxon>
        <taxon>Ascomycota</taxon>
        <taxon>Saccharomycotina</taxon>
        <taxon>Pichiomycetes</taxon>
        <taxon>Debaryomycetaceae</taxon>
        <taxon>Scheffersomyces</taxon>
    </lineage>
</organism>
<dbReference type="PROSITE" id="PS51455">
    <property type="entry name" value="PIPK"/>
    <property type="match status" value="1"/>
</dbReference>
<dbReference type="FunFam" id="3.30.40.10:FF:000510">
    <property type="entry name" value="Phosphatidylinositol 3,5-kinase"/>
    <property type="match status" value="1"/>
</dbReference>
<dbReference type="Pfam" id="PF01363">
    <property type="entry name" value="FYVE"/>
    <property type="match status" value="1"/>
</dbReference>
<dbReference type="Proteomes" id="UP000002258">
    <property type="component" value="Chromosome 4"/>
</dbReference>
<feature type="compositionally biased region" description="Basic residues" evidence="19">
    <location>
        <begin position="612"/>
        <end position="625"/>
    </location>
</feature>
<keyword evidence="8 17" id="KW-0547">Nucleotide-binding</keyword>
<keyword evidence="14 17" id="KW-0067">ATP-binding</keyword>
<feature type="compositionally biased region" description="Basic and acidic residues" evidence="19">
    <location>
        <begin position="226"/>
        <end position="240"/>
    </location>
</feature>
<feature type="region of interest" description="Disordered" evidence="19">
    <location>
        <begin position="27"/>
        <end position="55"/>
    </location>
</feature>